<comment type="caution">
    <text evidence="2">The sequence shown here is derived from an EMBL/GenBank/DDBJ whole genome shotgun (WGS) entry which is preliminary data.</text>
</comment>
<evidence type="ECO:0000256" key="1">
    <source>
        <dbReference type="SAM" id="SignalP"/>
    </source>
</evidence>
<feature type="signal peptide" evidence="1">
    <location>
        <begin position="1"/>
        <end position="23"/>
    </location>
</feature>
<accession>A0A4U5P076</accession>
<proteinExistence type="predicted"/>
<keyword evidence="3" id="KW-1185">Reference proteome</keyword>
<protein>
    <submittedName>
        <fullName evidence="2">Uncharacterized protein</fullName>
    </submittedName>
</protein>
<dbReference type="OrthoDB" id="10464201at2759"/>
<evidence type="ECO:0000313" key="3">
    <source>
        <dbReference type="Proteomes" id="UP000298663"/>
    </source>
</evidence>
<evidence type="ECO:0000313" key="2">
    <source>
        <dbReference type="EMBL" id="TKR89140.1"/>
    </source>
</evidence>
<feature type="chain" id="PRO_5020775115" evidence="1">
    <location>
        <begin position="24"/>
        <end position="103"/>
    </location>
</feature>
<sequence>MKNFCSIALFLALLVCISTPTEATMSLMDLYNQMILKTSDRRLHDQPIELSKEHKRELFALFLKHQKESMRYQPEKKNKFSKPFRSAIHLMDRMPRHLFQGPF</sequence>
<gene>
    <name evidence="2" type="ORF">L596_013284</name>
</gene>
<dbReference type="AlphaFoldDB" id="A0A4U5P076"/>
<dbReference type="EMBL" id="AZBU02000003">
    <property type="protein sequence ID" value="TKR89140.1"/>
    <property type="molecule type" value="Genomic_DNA"/>
</dbReference>
<reference evidence="2 3" key="2">
    <citation type="journal article" date="2019" name="G3 (Bethesda)">
        <title>Hybrid Assembly of the Genome of the Entomopathogenic Nematode Steinernema carpocapsae Identifies the X-Chromosome.</title>
        <authorList>
            <person name="Serra L."/>
            <person name="Macchietto M."/>
            <person name="Macias-Munoz A."/>
            <person name="McGill C.J."/>
            <person name="Rodriguez I.M."/>
            <person name="Rodriguez B."/>
            <person name="Murad R."/>
            <person name="Mortazavi A."/>
        </authorList>
    </citation>
    <scope>NUCLEOTIDE SEQUENCE [LARGE SCALE GENOMIC DNA]</scope>
    <source>
        <strain evidence="2 3">ALL</strain>
    </source>
</reference>
<dbReference type="Proteomes" id="UP000298663">
    <property type="component" value="Unassembled WGS sequence"/>
</dbReference>
<organism evidence="2 3">
    <name type="scientific">Steinernema carpocapsae</name>
    <name type="common">Entomopathogenic nematode</name>
    <dbReference type="NCBI Taxonomy" id="34508"/>
    <lineage>
        <taxon>Eukaryota</taxon>
        <taxon>Metazoa</taxon>
        <taxon>Ecdysozoa</taxon>
        <taxon>Nematoda</taxon>
        <taxon>Chromadorea</taxon>
        <taxon>Rhabditida</taxon>
        <taxon>Tylenchina</taxon>
        <taxon>Panagrolaimomorpha</taxon>
        <taxon>Strongyloidoidea</taxon>
        <taxon>Steinernematidae</taxon>
        <taxon>Steinernema</taxon>
    </lineage>
</organism>
<keyword evidence="1" id="KW-0732">Signal</keyword>
<name>A0A4U5P076_STECR</name>
<reference evidence="2 3" key="1">
    <citation type="journal article" date="2015" name="Genome Biol.">
        <title>Comparative genomics of Steinernema reveals deeply conserved gene regulatory networks.</title>
        <authorList>
            <person name="Dillman A.R."/>
            <person name="Macchietto M."/>
            <person name="Porter C.F."/>
            <person name="Rogers A."/>
            <person name="Williams B."/>
            <person name="Antoshechkin I."/>
            <person name="Lee M.M."/>
            <person name="Goodwin Z."/>
            <person name="Lu X."/>
            <person name="Lewis E.E."/>
            <person name="Goodrich-Blair H."/>
            <person name="Stock S.P."/>
            <person name="Adams B.J."/>
            <person name="Sternberg P.W."/>
            <person name="Mortazavi A."/>
        </authorList>
    </citation>
    <scope>NUCLEOTIDE SEQUENCE [LARGE SCALE GENOMIC DNA]</scope>
    <source>
        <strain evidence="2 3">ALL</strain>
    </source>
</reference>